<dbReference type="InterPro" id="IPR036887">
    <property type="entry name" value="HTH_APSES_sf"/>
</dbReference>
<name>A0A0W0F3A8_MONRR</name>
<dbReference type="Gene3D" id="3.10.260.10">
    <property type="entry name" value="Transcription regulator HTH, APSES-type DNA-binding domain"/>
    <property type="match status" value="1"/>
</dbReference>
<feature type="compositionally biased region" description="Low complexity" evidence="1">
    <location>
        <begin position="252"/>
        <end position="265"/>
    </location>
</feature>
<evidence type="ECO:0000256" key="1">
    <source>
        <dbReference type="SAM" id="MobiDB-lite"/>
    </source>
</evidence>
<dbReference type="AlphaFoldDB" id="A0A0W0F3A8"/>
<reference evidence="4 5" key="1">
    <citation type="submission" date="2015-12" db="EMBL/GenBank/DDBJ databases">
        <title>Draft genome sequence of Moniliophthora roreri, the causal agent of frosty pod rot of cacao.</title>
        <authorList>
            <person name="Aime M.C."/>
            <person name="Diaz-Valderrama J.R."/>
            <person name="Kijpornyongpan T."/>
            <person name="Phillips-Mora W."/>
        </authorList>
    </citation>
    <scope>NUCLEOTIDE SEQUENCE [LARGE SCALE GENOMIC DNA]</scope>
    <source>
        <strain evidence="4 5">MCA 2952</strain>
    </source>
</reference>
<proteinExistence type="predicted"/>
<dbReference type="PANTHER" id="PTHR38044:SF1">
    <property type="entry name" value="BOUQUET FORMATION PROTEIN 4"/>
    <property type="match status" value="1"/>
</dbReference>
<protein>
    <recommendedName>
        <fullName evidence="3">HTH APSES-type domain-containing protein</fullName>
    </recommendedName>
</protein>
<feature type="transmembrane region" description="Helical" evidence="2">
    <location>
        <begin position="397"/>
        <end position="417"/>
    </location>
</feature>
<feature type="region of interest" description="Disordered" evidence="1">
    <location>
        <begin position="333"/>
        <end position="358"/>
    </location>
</feature>
<feature type="compositionally biased region" description="Low complexity" evidence="1">
    <location>
        <begin position="207"/>
        <end position="224"/>
    </location>
</feature>
<keyword evidence="2" id="KW-0812">Transmembrane</keyword>
<dbReference type="InterPro" id="IPR003163">
    <property type="entry name" value="Tscrpt_reg_HTH_APSES-type"/>
</dbReference>
<gene>
    <name evidence="4" type="ORF">WG66_16659</name>
</gene>
<dbReference type="Proteomes" id="UP000054988">
    <property type="component" value="Unassembled WGS sequence"/>
</dbReference>
<dbReference type="SUPFAM" id="SSF54616">
    <property type="entry name" value="DNA-binding domain of Mlu1-box binding protein MBP1"/>
    <property type="match status" value="1"/>
</dbReference>
<evidence type="ECO:0000259" key="3">
    <source>
        <dbReference type="PROSITE" id="PS51299"/>
    </source>
</evidence>
<comment type="caution">
    <text evidence="4">The sequence shown here is derived from an EMBL/GenBank/DDBJ whole genome shotgun (WGS) entry which is preliminary data.</text>
</comment>
<dbReference type="PANTHER" id="PTHR38044">
    <property type="entry name" value="BOUQUET FORMATION PROTEIN 4"/>
    <property type="match status" value="1"/>
</dbReference>
<keyword evidence="2" id="KW-0472">Membrane</keyword>
<dbReference type="eggNOG" id="ENOG502SA4R">
    <property type="taxonomic scope" value="Eukaryota"/>
</dbReference>
<feature type="region of interest" description="Disordered" evidence="1">
    <location>
        <begin position="146"/>
        <end position="304"/>
    </location>
</feature>
<evidence type="ECO:0000256" key="2">
    <source>
        <dbReference type="SAM" id="Phobius"/>
    </source>
</evidence>
<dbReference type="GO" id="GO:1990862">
    <property type="term" value="C:nuclear membrane complex Bqt3-Bqt4"/>
    <property type="evidence" value="ECO:0007669"/>
    <property type="project" value="InterPro"/>
</dbReference>
<dbReference type="EMBL" id="LATX01002367">
    <property type="protein sequence ID" value="KTB30753.1"/>
    <property type="molecule type" value="Genomic_DNA"/>
</dbReference>
<dbReference type="GO" id="GO:0003677">
    <property type="term" value="F:DNA binding"/>
    <property type="evidence" value="ECO:0007669"/>
    <property type="project" value="InterPro"/>
</dbReference>
<dbReference type="GO" id="GO:0070197">
    <property type="term" value="P:meiotic attachment of telomere to nuclear envelope"/>
    <property type="evidence" value="ECO:0007669"/>
    <property type="project" value="InterPro"/>
</dbReference>
<organism evidence="4 5">
    <name type="scientific">Moniliophthora roreri</name>
    <name type="common">Frosty pod rot fungus</name>
    <name type="synonym">Monilia roreri</name>
    <dbReference type="NCBI Taxonomy" id="221103"/>
    <lineage>
        <taxon>Eukaryota</taxon>
        <taxon>Fungi</taxon>
        <taxon>Dikarya</taxon>
        <taxon>Basidiomycota</taxon>
        <taxon>Agaricomycotina</taxon>
        <taxon>Agaricomycetes</taxon>
        <taxon>Agaricomycetidae</taxon>
        <taxon>Agaricales</taxon>
        <taxon>Marasmiineae</taxon>
        <taxon>Marasmiaceae</taxon>
        <taxon>Moniliophthora</taxon>
    </lineage>
</organism>
<dbReference type="InterPro" id="IPR037548">
    <property type="entry name" value="Bqt4"/>
</dbReference>
<sequence>MPRPPLPLKHANPKVKTIIASGNIPPVKYQVLNCQGNDILVGRLKIDTPTVTGHAFILRRYDTNAISLTTMFRAAFPNASEQEEKDEVQWVKEAYDLSGNNGSSKDTSITRLAGTWVSPELALELGRSYQLGDLIDCVVQAQPDPNVSYRRSGKNSGNQASTPKAPINATTSSEAVATAESPSSTRASATANTSPDMKPPKRRREASPAPVTATVTKTKSVTTVVEEKPPPRRSTRTKSPPPKTTPSASLMSVVSKTTTSSPGKTPSKRTTRRTAKQEEPTPVTPGGSDETAYEDEREREDGSQAVEDAAGAELHDQDIAEQKDLIEGLKKQRDAAMKNEDGEVDGTAALKTKRAREDEEDKQLTFNFKEPEVGERAIATNRRVLGRILEEPRRRSLAWGIAAFAFGYTAVTFLPGLL</sequence>
<evidence type="ECO:0000313" key="4">
    <source>
        <dbReference type="EMBL" id="KTB30753.1"/>
    </source>
</evidence>
<keyword evidence="2" id="KW-1133">Transmembrane helix</keyword>
<dbReference type="GO" id="GO:0044820">
    <property type="term" value="P:mitotic telomere tethering at nuclear periphery"/>
    <property type="evidence" value="ECO:0007669"/>
    <property type="project" value="TreeGrafter"/>
</dbReference>
<feature type="compositionally biased region" description="Low complexity" evidence="1">
    <location>
        <begin position="169"/>
        <end position="194"/>
    </location>
</feature>
<accession>A0A0W0F3A8</accession>
<evidence type="ECO:0000313" key="5">
    <source>
        <dbReference type="Proteomes" id="UP000054988"/>
    </source>
</evidence>
<dbReference type="PROSITE" id="PS51299">
    <property type="entry name" value="HTH_APSES"/>
    <property type="match status" value="1"/>
</dbReference>
<feature type="domain" description="HTH APSES-type" evidence="3">
    <location>
        <begin position="35"/>
        <end position="150"/>
    </location>
</feature>